<evidence type="ECO:0000256" key="1">
    <source>
        <dbReference type="ARBA" id="ARBA00022734"/>
    </source>
</evidence>
<organism evidence="4 5">
    <name type="scientific">Staurois parvus</name>
    <dbReference type="NCBI Taxonomy" id="386267"/>
    <lineage>
        <taxon>Eukaryota</taxon>
        <taxon>Metazoa</taxon>
        <taxon>Chordata</taxon>
        <taxon>Craniata</taxon>
        <taxon>Vertebrata</taxon>
        <taxon>Euteleostomi</taxon>
        <taxon>Amphibia</taxon>
        <taxon>Batrachia</taxon>
        <taxon>Anura</taxon>
        <taxon>Neobatrachia</taxon>
        <taxon>Ranoidea</taxon>
        <taxon>Ranidae</taxon>
        <taxon>Staurois</taxon>
    </lineage>
</organism>
<keyword evidence="1 2" id="KW-0430">Lectin</keyword>
<dbReference type="SMART" id="SM00276">
    <property type="entry name" value="GLECT"/>
    <property type="match status" value="1"/>
</dbReference>
<dbReference type="PANTHER" id="PTHR11346:SF97">
    <property type="entry name" value="GALECTIN-1"/>
    <property type="match status" value="1"/>
</dbReference>
<evidence type="ECO:0000259" key="3">
    <source>
        <dbReference type="PROSITE" id="PS51304"/>
    </source>
</evidence>
<sequence>MADNIVSFYNIGHKPGHFVEVEGFIPEDCKEFAIILGTDEKNLVLYFSPRFDYLEDQRTVVLNSMVDNVWGEEQRESFFPFQEGSDTTVCFQFELDKITIQLPTGNPLSFPVRFTIEEISYLAVRNLQLKEAGWQTILFPFITSATNLVTPWRWRASFRRTVKSLPSSWEQMRRISCYTLVLDLILKTSTR</sequence>
<gene>
    <name evidence="4" type="ORF">SPARVUS_LOCUS786731</name>
</gene>
<dbReference type="CDD" id="cd00070">
    <property type="entry name" value="GLECT"/>
    <property type="match status" value="1"/>
</dbReference>
<keyword evidence="5" id="KW-1185">Reference proteome</keyword>
<dbReference type="SUPFAM" id="SSF49899">
    <property type="entry name" value="Concanavalin A-like lectins/glucanases"/>
    <property type="match status" value="1"/>
</dbReference>
<dbReference type="SMART" id="SM00908">
    <property type="entry name" value="Gal-bind_lectin"/>
    <property type="match status" value="1"/>
</dbReference>
<accession>A0ABN9AI30</accession>
<dbReference type="PROSITE" id="PS51304">
    <property type="entry name" value="GALECTIN"/>
    <property type="match status" value="1"/>
</dbReference>
<feature type="domain" description="Galectin" evidence="3">
    <location>
        <begin position="5"/>
        <end position="135"/>
    </location>
</feature>
<comment type="caution">
    <text evidence="4">The sequence shown here is derived from an EMBL/GenBank/DDBJ whole genome shotgun (WGS) entry which is preliminary data.</text>
</comment>
<dbReference type="EMBL" id="CATNWA010000239">
    <property type="protein sequence ID" value="CAI9535057.1"/>
    <property type="molecule type" value="Genomic_DNA"/>
</dbReference>
<dbReference type="Pfam" id="PF00337">
    <property type="entry name" value="Gal-bind_lectin"/>
    <property type="match status" value="1"/>
</dbReference>
<dbReference type="Gene3D" id="2.60.120.200">
    <property type="match status" value="1"/>
</dbReference>
<dbReference type="InterPro" id="IPR044156">
    <property type="entry name" value="Galectin-like"/>
</dbReference>
<dbReference type="InterPro" id="IPR001079">
    <property type="entry name" value="Galectin_CRD"/>
</dbReference>
<dbReference type="Proteomes" id="UP001162483">
    <property type="component" value="Unassembled WGS sequence"/>
</dbReference>
<evidence type="ECO:0000256" key="2">
    <source>
        <dbReference type="RuleBase" id="RU102079"/>
    </source>
</evidence>
<dbReference type="InterPro" id="IPR013320">
    <property type="entry name" value="ConA-like_dom_sf"/>
</dbReference>
<evidence type="ECO:0000313" key="4">
    <source>
        <dbReference type="EMBL" id="CAI9535057.1"/>
    </source>
</evidence>
<dbReference type="PANTHER" id="PTHR11346">
    <property type="entry name" value="GALECTIN"/>
    <property type="match status" value="1"/>
</dbReference>
<protein>
    <recommendedName>
        <fullName evidence="2">Galectin</fullName>
    </recommendedName>
</protein>
<name>A0ABN9AI30_9NEOB</name>
<evidence type="ECO:0000313" key="5">
    <source>
        <dbReference type="Proteomes" id="UP001162483"/>
    </source>
</evidence>
<proteinExistence type="predicted"/>
<reference evidence="4" key="1">
    <citation type="submission" date="2023-05" db="EMBL/GenBank/DDBJ databases">
        <authorList>
            <person name="Stuckert A."/>
        </authorList>
    </citation>
    <scope>NUCLEOTIDE SEQUENCE</scope>
</reference>